<feature type="compositionally biased region" description="Basic and acidic residues" evidence="1">
    <location>
        <begin position="1"/>
        <end position="10"/>
    </location>
</feature>
<evidence type="ECO:0000313" key="3">
    <source>
        <dbReference type="Proteomes" id="UP000177419"/>
    </source>
</evidence>
<protein>
    <submittedName>
        <fullName evidence="2">Uncharacterized protein</fullName>
    </submittedName>
</protein>
<accession>A0A1F8EUR4</accession>
<feature type="region of interest" description="Disordered" evidence="1">
    <location>
        <begin position="1"/>
        <end position="42"/>
    </location>
</feature>
<gene>
    <name evidence="2" type="ORF">A2746_01455</name>
</gene>
<name>A0A1F8EUR4_9BACT</name>
<evidence type="ECO:0000256" key="1">
    <source>
        <dbReference type="SAM" id="MobiDB-lite"/>
    </source>
</evidence>
<proteinExistence type="predicted"/>
<organism evidence="2 3">
    <name type="scientific">Candidatus Yanofskybacteria bacterium RIFCSPHIGHO2_01_FULL_44_22</name>
    <dbReference type="NCBI Taxonomy" id="1802669"/>
    <lineage>
        <taxon>Bacteria</taxon>
        <taxon>Candidatus Yanofskyibacteriota</taxon>
    </lineage>
</organism>
<comment type="caution">
    <text evidence="2">The sequence shown here is derived from an EMBL/GenBank/DDBJ whole genome shotgun (WGS) entry which is preliminary data.</text>
</comment>
<evidence type="ECO:0000313" key="2">
    <source>
        <dbReference type="EMBL" id="OGN04238.1"/>
    </source>
</evidence>
<dbReference type="EMBL" id="MGJJ01000026">
    <property type="protein sequence ID" value="OGN04238.1"/>
    <property type="molecule type" value="Genomic_DNA"/>
</dbReference>
<reference evidence="2 3" key="1">
    <citation type="journal article" date="2016" name="Nat. Commun.">
        <title>Thousands of microbial genomes shed light on interconnected biogeochemical processes in an aquifer system.</title>
        <authorList>
            <person name="Anantharaman K."/>
            <person name="Brown C.T."/>
            <person name="Hug L.A."/>
            <person name="Sharon I."/>
            <person name="Castelle C.J."/>
            <person name="Probst A.J."/>
            <person name="Thomas B.C."/>
            <person name="Singh A."/>
            <person name="Wilkins M.J."/>
            <person name="Karaoz U."/>
            <person name="Brodie E.L."/>
            <person name="Williams K.H."/>
            <person name="Hubbard S.S."/>
            <person name="Banfield J.F."/>
        </authorList>
    </citation>
    <scope>NUCLEOTIDE SEQUENCE [LARGE SCALE GENOMIC DNA]</scope>
</reference>
<dbReference type="STRING" id="1802669.A2746_01455"/>
<sequence length="172" mass="19905">MTKKEKREIPSLESAPHKNVHAIYDNRTGHDDNPSAKEMAAESEINKKMELPAWAKIFQSENKSRGGHDTSAKAIEFFEKQLEQWRELFIKERQKAAKHEMSWGVTEDEKPAVCMVNKDEQGKILSVFLLNPETRKIVDFYDTEALSKLSPERRAWIEQLVHLPISGWNKSN</sequence>
<dbReference type="AlphaFoldDB" id="A0A1F8EUR4"/>
<dbReference type="Proteomes" id="UP000177419">
    <property type="component" value="Unassembled WGS sequence"/>
</dbReference>